<dbReference type="Pfam" id="PF02870">
    <property type="entry name" value="Methyltransf_1N"/>
    <property type="match status" value="1"/>
</dbReference>
<feature type="domain" description="Methylguanine DNA methyltransferase ribonuclease-like" evidence="11">
    <location>
        <begin position="4"/>
        <end position="72"/>
    </location>
</feature>
<feature type="active site" description="Nucleophile; methyl group acceptor" evidence="9">
    <location>
        <position position="128"/>
    </location>
</feature>
<evidence type="ECO:0000313" key="13">
    <source>
        <dbReference type="Proteomes" id="UP000240410"/>
    </source>
</evidence>
<dbReference type="InterPro" id="IPR036388">
    <property type="entry name" value="WH-like_DNA-bd_sf"/>
</dbReference>
<accession>A0A0D8MRL0</accession>
<keyword evidence="5 9" id="KW-0808">Transferase</keyword>
<name>A0A0D8MRL0_PHOLE</name>
<dbReference type="InterPro" id="IPR008332">
    <property type="entry name" value="MethylG_MeTrfase_N"/>
</dbReference>
<dbReference type="SUPFAM" id="SSF46767">
    <property type="entry name" value="Methylated DNA-protein cysteine methyltransferase, C-terminal domain"/>
    <property type="match status" value="1"/>
</dbReference>
<evidence type="ECO:0000256" key="1">
    <source>
        <dbReference type="ARBA" id="ARBA00001286"/>
    </source>
</evidence>
<dbReference type="Pfam" id="PF01035">
    <property type="entry name" value="DNA_binding_1"/>
    <property type="match status" value="1"/>
</dbReference>
<reference evidence="12 13" key="1">
    <citation type="submission" date="2018-03" db="EMBL/GenBank/DDBJ databases">
        <title>Whole genome sequencing of Histamine producing bacteria.</title>
        <authorList>
            <person name="Butler K."/>
        </authorList>
    </citation>
    <scope>NUCLEOTIDE SEQUENCE [LARGE SCALE GENOMIC DNA]</scope>
    <source>
        <strain evidence="12 13">ATCC 33979</strain>
    </source>
</reference>
<dbReference type="PROSITE" id="PS00374">
    <property type="entry name" value="MGMT"/>
    <property type="match status" value="1"/>
</dbReference>
<dbReference type="GO" id="GO:0006307">
    <property type="term" value="P:DNA alkylation repair"/>
    <property type="evidence" value="ECO:0007669"/>
    <property type="project" value="UniProtKB-UniRule"/>
</dbReference>
<dbReference type="GO" id="GO:0003908">
    <property type="term" value="F:methylated-DNA-[protein]-cysteine S-methyltransferase activity"/>
    <property type="evidence" value="ECO:0007669"/>
    <property type="project" value="UniProtKB-UniRule"/>
</dbReference>
<dbReference type="GO" id="GO:0005737">
    <property type="term" value="C:cytoplasm"/>
    <property type="evidence" value="ECO:0007669"/>
    <property type="project" value="UniProtKB-SubCell"/>
</dbReference>
<evidence type="ECO:0000256" key="9">
    <source>
        <dbReference type="HAMAP-Rule" id="MF_00772"/>
    </source>
</evidence>
<dbReference type="PANTHER" id="PTHR10815">
    <property type="entry name" value="METHYLATED-DNA--PROTEIN-CYSTEINE METHYLTRANSFERASE"/>
    <property type="match status" value="1"/>
</dbReference>
<comment type="caution">
    <text evidence="12">The sequence shown here is derived from an EMBL/GenBank/DDBJ whole genome shotgun (WGS) entry which is preliminary data.</text>
</comment>
<dbReference type="NCBIfam" id="TIGR00589">
    <property type="entry name" value="ogt"/>
    <property type="match status" value="1"/>
</dbReference>
<dbReference type="CDD" id="cd06445">
    <property type="entry name" value="ATase"/>
    <property type="match status" value="1"/>
</dbReference>
<sequence length="159" mass="17774">MDIFFKLIDSPLGKITITANDTALLAVWFESHHIPSLHKATLNPEHPILRLCEQQLTEYFAGQRQQFSVPIAFQGTAFQHQVWQALTTIPYGETWHYQQLADAIDNPKACRAVGSANGKNSLSIVVPCHRVITKSGDLGGYAGGCDIKQKLLDLERRFK</sequence>
<organism evidence="12 13">
    <name type="scientific">Photobacterium leiognathi</name>
    <dbReference type="NCBI Taxonomy" id="553611"/>
    <lineage>
        <taxon>Bacteria</taxon>
        <taxon>Pseudomonadati</taxon>
        <taxon>Pseudomonadota</taxon>
        <taxon>Gammaproteobacteria</taxon>
        <taxon>Vibrionales</taxon>
        <taxon>Vibrionaceae</taxon>
        <taxon>Photobacterium</taxon>
    </lineage>
</organism>
<evidence type="ECO:0000256" key="3">
    <source>
        <dbReference type="ARBA" id="ARBA00022490"/>
    </source>
</evidence>
<evidence type="ECO:0000259" key="10">
    <source>
        <dbReference type="Pfam" id="PF01035"/>
    </source>
</evidence>
<dbReference type="STRING" id="553611.GCA_001557755_03487"/>
<comment type="subcellular location">
    <subcellularLocation>
        <location evidence="9">Cytoplasm</location>
    </subcellularLocation>
</comment>
<keyword evidence="3 9" id="KW-0963">Cytoplasm</keyword>
<dbReference type="OrthoDB" id="9811249at2"/>
<dbReference type="Proteomes" id="UP000240410">
    <property type="component" value="Unassembled WGS sequence"/>
</dbReference>
<protein>
    <recommendedName>
        <fullName evidence="9">Methylated-DNA--protein-cysteine methyltransferase</fullName>
        <ecNumber evidence="9">2.1.1.63</ecNumber>
    </recommendedName>
    <alternativeName>
        <fullName evidence="9">6-O-methylguanine-DNA methyltransferase</fullName>
        <shortName evidence="9">MGMT</shortName>
    </alternativeName>
    <alternativeName>
        <fullName evidence="9">O-6-methylguanine-DNA-alkyltransferase</fullName>
    </alternativeName>
</protein>
<comment type="catalytic activity">
    <reaction evidence="1 9">
        <text>a 4-O-methyl-thymidine in DNA + L-cysteinyl-[protein] = a thymidine in DNA + S-methyl-L-cysteinyl-[protein]</text>
        <dbReference type="Rhea" id="RHEA:53428"/>
        <dbReference type="Rhea" id="RHEA-COMP:10131"/>
        <dbReference type="Rhea" id="RHEA-COMP:10132"/>
        <dbReference type="Rhea" id="RHEA-COMP:13555"/>
        <dbReference type="Rhea" id="RHEA-COMP:13556"/>
        <dbReference type="ChEBI" id="CHEBI:29950"/>
        <dbReference type="ChEBI" id="CHEBI:82612"/>
        <dbReference type="ChEBI" id="CHEBI:137386"/>
        <dbReference type="ChEBI" id="CHEBI:137387"/>
        <dbReference type="EC" id="2.1.1.63"/>
    </reaction>
</comment>
<evidence type="ECO:0000259" key="11">
    <source>
        <dbReference type="Pfam" id="PF02870"/>
    </source>
</evidence>
<evidence type="ECO:0000256" key="5">
    <source>
        <dbReference type="ARBA" id="ARBA00022679"/>
    </source>
</evidence>
<dbReference type="InterPro" id="IPR036217">
    <property type="entry name" value="MethylDNA_cys_MeTrfase_DNAb"/>
</dbReference>
<dbReference type="AlphaFoldDB" id="A0A0D8MRL0"/>
<gene>
    <name evidence="12" type="ORF">CTM89_14385</name>
</gene>
<comment type="catalytic activity">
    <reaction evidence="8 9">
        <text>a 6-O-methyl-2'-deoxyguanosine in DNA + L-cysteinyl-[protein] = S-methyl-L-cysteinyl-[protein] + a 2'-deoxyguanosine in DNA</text>
        <dbReference type="Rhea" id="RHEA:24000"/>
        <dbReference type="Rhea" id="RHEA-COMP:10131"/>
        <dbReference type="Rhea" id="RHEA-COMP:10132"/>
        <dbReference type="Rhea" id="RHEA-COMP:11367"/>
        <dbReference type="Rhea" id="RHEA-COMP:11368"/>
        <dbReference type="ChEBI" id="CHEBI:29950"/>
        <dbReference type="ChEBI" id="CHEBI:82612"/>
        <dbReference type="ChEBI" id="CHEBI:85445"/>
        <dbReference type="ChEBI" id="CHEBI:85448"/>
        <dbReference type="EC" id="2.1.1.63"/>
    </reaction>
</comment>
<dbReference type="PANTHER" id="PTHR10815:SF5">
    <property type="entry name" value="METHYLATED-DNA--PROTEIN-CYSTEINE METHYLTRANSFERASE"/>
    <property type="match status" value="1"/>
</dbReference>
<evidence type="ECO:0000256" key="7">
    <source>
        <dbReference type="ARBA" id="ARBA00023204"/>
    </source>
</evidence>
<dbReference type="InterPro" id="IPR023546">
    <property type="entry name" value="MGMT"/>
</dbReference>
<dbReference type="EMBL" id="PYOJ01000018">
    <property type="protein sequence ID" value="PSV88438.1"/>
    <property type="molecule type" value="Genomic_DNA"/>
</dbReference>
<comment type="function">
    <text evidence="9">Involved in the cellular defense against the biological effects of O6-methylguanine (O6-MeG) and O4-methylthymine (O4-MeT) in DNA. Repairs the methylated nucleobase in DNA by stoichiometrically transferring the methyl group to a cysteine residue in the enzyme. This is a suicide reaction: the enzyme is irreversibly inactivated.</text>
</comment>
<dbReference type="InterPro" id="IPR036631">
    <property type="entry name" value="MGMT_N_sf"/>
</dbReference>
<evidence type="ECO:0000256" key="2">
    <source>
        <dbReference type="ARBA" id="ARBA00008711"/>
    </source>
</evidence>
<proteinExistence type="inferred from homology"/>
<feature type="domain" description="Methylated-DNA-[protein]-cysteine S-methyltransferase DNA binding" evidence="10">
    <location>
        <begin position="77"/>
        <end position="156"/>
    </location>
</feature>
<dbReference type="SUPFAM" id="SSF53155">
    <property type="entry name" value="Methylated DNA-protein cysteine methyltransferase domain"/>
    <property type="match status" value="1"/>
</dbReference>
<evidence type="ECO:0000256" key="8">
    <source>
        <dbReference type="ARBA" id="ARBA00049348"/>
    </source>
</evidence>
<dbReference type="EC" id="2.1.1.63" evidence="9"/>
<dbReference type="FunFam" id="1.10.10.10:FF:000214">
    <property type="entry name" value="Methylated-DNA--protein-cysteine methyltransferase"/>
    <property type="match status" value="1"/>
</dbReference>
<comment type="similarity">
    <text evidence="2 9">Belongs to the MGMT family.</text>
</comment>
<evidence type="ECO:0000256" key="4">
    <source>
        <dbReference type="ARBA" id="ARBA00022603"/>
    </source>
</evidence>
<keyword evidence="7 9" id="KW-0234">DNA repair</keyword>
<dbReference type="GO" id="GO:0032259">
    <property type="term" value="P:methylation"/>
    <property type="evidence" value="ECO:0007669"/>
    <property type="project" value="UniProtKB-KW"/>
</dbReference>
<dbReference type="HAMAP" id="MF_00772">
    <property type="entry name" value="OGT"/>
    <property type="match status" value="1"/>
</dbReference>
<keyword evidence="4 9" id="KW-0489">Methyltransferase</keyword>
<dbReference type="Gene3D" id="3.30.160.70">
    <property type="entry name" value="Methylated DNA-protein cysteine methyltransferase domain"/>
    <property type="match status" value="1"/>
</dbReference>
<dbReference type="RefSeq" id="WP_023934504.1">
    <property type="nucleotide sequence ID" value="NZ_JAUZMO010000002.1"/>
</dbReference>
<comment type="miscellaneous">
    <text evidence="9">This enzyme catalyzes only one turnover and therefore is not strictly catalytic. According to one definition, an enzyme is a biocatalyst that acts repeatedly and over many reaction cycles.</text>
</comment>
<dbReference type="Gene3D" id="1.10.10.10">
    <property type="entry name" value="Winged helix-like DNA-binding domain superfamily/Winged helix DNA-binding domain"/>
    <property type="match status" value="1"/>
</dbReference>
<evidence type="ECO:0000256" key="6">
    <source>
        <dbReference type="ARBA" id="ARBA00022763"/>
    </source>
</evidence>
<keyword evidence="6 9" id="KW-0227">DNA damage</keyword>
<dbReference type="InterPro" id="IPR001497">
    <property type="entry name" value="MethylDNA_cys_MeTrfase_AS"/>
</dbReference>
<dbReference type="InterPro" id="IPR014048">
    <property type="entry name" value="MethylDNA_cys_MeTrfase_DNA-bd"/>
</dbReference>
<evidence type="ECO:0000313" key="12">
    <source>
        <dbReference type="EMBL" id="PSV88438.1"/>
    </source>
</evidence>